<dbReference type="PROSITE" id="PS51257">
    <property type="entry name" value="PROKAR_LIPOPROTEIN"/>
    <property type="match status" value="1"/>
</dbReference>
<proteinExistence type="predicted"/>
<dbReference type="AlphaFoldDB" id="A0A3N7J260"/>
<comment type="caution">
    <text evidence="1">The sequence shown here is derived from an EMBL/GenBank/DDBJ whole genome shotgun (WGS) entry which is preliminary data.</text>
</comment>
<organism evidence="1 2">
    <name type="scientific">Piscinibacter terrae</name>
    <dbReference type="NCBI Taxonomy" id="2496871"/>
    <lineage>
        <taxon>Bacteria</taxon>
        <taxon>Pseudomonadati</taxon>
        <taxon>Pseudomonadota</taxon>
        <taxon>Betaproteobacteria</taxon>
        <taxon>Burkholderiales</taxon>
        <taxon>Sphaerotilaceae</taxon>
        <taxon>Piscinibacter</taxon>
    </lineage>
</organism>
<evidence type="ECO:0000313" key="1">
    <source>
        <dbReference type="EMBL" id="RQP25022.1"/>
    </source>
</evidence>
<sequence length="203" mass="21955">MFMRSVLIVGCIVLVALLSGCMRIPLGSLWALKQFSFETFEPATLRLAMQLPQGVALKSGSLVVDSKIKREGEPLVEHHFVLHESKDRNDFIGLPPVDAAQGRWVVLKFDADEAARIRAMRQGLAARKTADAASGVKGKNSVEIGAAPKLCRTGAAVNGSAKVSGALYWEVDKGYVKVLRETSLDDLLKDMDDSKDVAAMPVC</sequence>
<gene>
    <name evidence="1" type="ORF">DZC73_09200</name>
</gene>
<accession>A0A3N7J260</accession>
<name>A0A3N7J260_9BURK</name>
<evidence type="ECO:0000313" key="2">
    <source>
        <dbReference type="Proteomes" id="UP000267464"/>
    </source>
</evidence>
<protein>
    <submittedName>
        <fullName evidence="1">Uncharacterized protein</fullName>
    </submittedName>
</protein>
<reference evidence="1 2" key="2">
    <citation type="submission" date="2018-12" db="EMBL/GenBank/DDBJ databases">
        <title>Rhizobacter gummiphilus sp. nov., a rubber-degrading bacterium isolated from the soil of a botanical garden in Japan.</title>
        <authorList>
            <person name="Shunsuke S.S."/>
        </authorList>
    </citation>
    <scope>NUCLEOTIDE SEQUENCE [LARGE SCALE GENOMIC DNA]</scope>
    <source>
        <strain evidence="1 2">S-16</strain>
    </source>
</reference>
<dbReference type="EMBL" id="QUSW01000002">
    <property type="protein sequence ID" value="RQP25022.1"/>
    <property type="molecule type" value="Genomic_DNA"/>
</dbReference>
<dbReference type="Proteomes" id="UP000267464">
    <property type="component" value="Unassembled WGS sequence"/>
</dbReference>
<keyword evidence="2" id="KW-1185">Reference proteome</keyword>
<reference evidence="1 2" key="1">
    <citation type="submission" date="2018-08" db="EMBL/GenBank/DDBJ databases">
        <authorList>
            <person name="Khan S.A."/>
            <person name="Jeon C.O."/>
            <person name="Chun B.H."/>
            <person name="Jeong S.E."/>
        </authorList>
    </citation>
    <scope>NUCLEOTIDE SEQUENCE [LARGE SCALE GENOMIC DNA]</scope>
    <source>
        <strain evidence="1 2">S-16</strain>
    </source>
</reference>